<dbReference type="RefSeq" id="WP_320423850.1">
    <property type="nucleotide sequence ID" value="NZ_JAXCLA010000005.1"/>
</dbReference>
<sequence length="242" mass="27069">MKTTTPVHPLSDALLKDYTAAALSNAEQLTQEAGLLLAHGHHARAYFLAVAAIEECGKAYTTHEGRGRDLSNPAIVHRLQKSIADHHQKLNSALLPWIRRMSNPREEIVKLVEVIVALQRGREPSMYSDIRFDGSGIHQPSEVVKPEVAGNCVRLSVEIWKQTAAFLAETPPSTYSRTHNALFEIRPDKLTAMTNTADFAAFLLFHLEAGQTDTAKIWVTHYRDYFQKGVQFQQTEATRAEP</sequence>
<dbReference type="Pfam" id="PF18728">
    <property type="entry name" value="HEPN_AbiV"/>
    <property type="match status" value="1"/>
</dbReference>
<evidence type="ECO:0000313" key="2">
    <source>
        <dbReference type="Proteomes" id="UP001285263"/>
    </source>
</evidence>
<organism evidence="1 2">
    <name type="scientific">Roseateles agri</name>
    <dbReference type="NCBI Taxonomy" id="3098619"/>
    <lineage>
        <taxon>Bacteria</taxon>
        <taxon>Pseudomonadati</taxon>
        <taxon>Pseudomonadota</taxon>
        <taxon>Betaproteobacteria</taxon>
        <taxon>Burkholderiales</taxon>
        <taxon>Sphaerotilaceae</taxon>
        <taxon>Roseateles</taxon>
    </lineage>
</organism>
<dbReference type="EMBL" id="JAXCLA010000005">
    <property type="protein sequence ID" value="MDY0745944.1"/>
    <property type="molecule type" value="Genomic_DNA"/>
</dbReference>
<dbReference type="Proteomes" id="UP001285263">
    <property type="component" value="Unassembled WGS sequence"/>
</dbReference>
<name>A0ABU5DIG4_9BURK</name>
<comment type="caution">
    <text evidence="1">The sequence shown here is derived from an EMBL/GenBank/DDBJ whole genome shotgun (WGS) entry which is preliminary data.</text>
</comment>
<proteinExistence type="predicted"/>
<protein>
    <submittedName>
        <fullName evidence="1">AbiV family abortive infection protein</fullName>
    </submittedName>
</protein>
<dbReference type="NCBIfam" id="TIGR04498">
    <property type="entry name" value="AbiV_defense"/>
    <property type="match status" value="1"/>
</dbReference>
<accession>A0ABU5DIG4</accession>
<keyword evidence="2" id="KW-1185">Reference proteome</keyword>
<gene>
    <name evidence="1" type="ORF">SNE35_15595</name>
</gene>
<evidence type="ECO:0000313" key="1">
    <source>
        <dbReference type="EMBL" id="MDY0745944.1"/>
    </source>
</evidence>
<reference evidence="1 2" key="1">
    <citation type="submission" date="2023-11" db="EMBL/GenBank/DDBJ databases">
        <title>Paucibacter sp. nov., isolated from fresh soil in Korea.</title>
        <authorList>
            <person name="Le N.T.T."/>
        </authorList>
    </citation>
    <scope>NUCLEOTIDE SEQUENCE [LARGE SCALE GENOMIC DNA]</scope>
    <source>
        <strain evidence="1 2">R3-3</strain>
    </source>
</reference>
<dbReference type="InterPro" id="IPR030987">
    <property type="entry name" value="AbiV"/>
</dbReference>